<organism evidence="2 3">
    <name type="scientific">Opisthorchis viverrini</name>
    <name type="common">Southeast Asian liver fluke</name>
    <dbReference type="NCBI Taxonomy" id="6198"/>
    <lineage>
        <taxon>Eukaryota</taxon>
        <taxon>Metazoa</taxon>
        <taxon>Spiralia</taxon>
        <taxon>Lophotrochozoa</taxon>
        <taxon>Platyhelminthes</taxon>
        <taxon>Trematoda</taxon>
        <taxon>Digenea</taxon>
        <taxon>Opisthorchiida</taxon>
        <taxon>Opisthorchiata</taxon>
        <taxon>Opisthorchiidae</taxon>
        <taxon>Opisthorchis</taxon>
    </lineage>
</organism>
<dbReference type="GeneID" id="20319724"/>
<dbReference type="RefSeq" id="XP_009168840.1">
    <property type="nucleotide sequence ID" value="XM_009170576.1"/>
</dbReference>
<dbReference type="Proteomes" id="UP000054324">
    <property type="component" value="Unassembled WGS sequence"/>
</dbReference>
<dbReference type="KEGG" id="ovi:T265_05542"/>
<evidence type="ECO:0000256" key="1">
    <source>
        <dbReference type="SAM" id="SignalP"/>
    </source>
</evidence>
<dbReference type="EMBL" id="KL596723">
    <property type="protein sequence ID" value="KER27441.1"/>
    <property type="molecule type" value="Genomic_DNA"/>
</dbReference>
<reference evidence="2 3" key="1">
    <citation type="submission" date="2013-11" db="EMBL/GenBank/DDBJ databases">
        <title>Opisthorchis viverrini - life in the bile duct.</title>
        <authorList>
            <person name="Young N.D."/>
            <person name="Nagarajan N."/>
            <person name="Lin S.J."/>
            <person name="Korhonen P.K."/>
            <person name="Jex A.R."/>
            <person name="Hall R.S."/>
            <person name="Safavi-Hemami H."/>
            <person name="Kaewkong W."/>
            <person name="Bertrand D."/>
            <person name="Gao S."/>
            <person name="Seet Q."/>
            <person name="Wongkham S."/>
            <person name="Teh B.T."/>
            <person name="Wongkham C."/>
            <person name="Intapan P.M."/>
            <person name="Maleewong W."/>
            <person name="Yang X."/>
            <person name="Hu M."/>
            <person name="Wang Z."/>
            <person name="Hofmann A."/>
            <person name="Sternberg P.W."/>
            <person name="Tan P."/>
            <person name="Wang J."/>
            <person name="Gasser R.B."/>
        </authorList>
    </citation>
    <scope>NUCLEOTIDE SEQUENCE [LARGE SCALE GENOMIC DNA]</scope>
</reference>
<dbReference type="CTD" id="20319724"/>
<keyword evidence="1" id="KW-0732">Signal</keyword>
<dbReference type="AlphaFoldDB" id="A0A074ZK63"/>
<evidence type="ECO:0000313" key="3">
    <source>
        <dbReference type="Proteomes" id="UP000054324"/>
    </source>
</evidence>
<sequence>MQKEINVFILLGLLLPVTECDWYAKLPNTEELYFESQSTKKDIKFFQEERFGRDLNKKTTVCSKKLLDLKKTFIRIKFLSQSTVFLANVHAKLNTGHLLKNWKKPAPVHLVGFTQMGTSVIWQVSSKFVSRPVDLHFLQ</sequence>
<feature type="signal peptide" evidence="1">
    <location>
        <begin position="1"/>
        <end position="20"/>
    </location>
</feature>
<evidence type="ECO:0000313" key="2">
    <source>
        <dbReference type="EMBL" id="KER27441.1"/>
    </source>
</evidence>
<feature type="chain" id="PRO_5001704202" evidence="1">
    <location>
        <begin position="21"/>
        <end position="139"/>
    </location>
</feature>
<name>A0A074ZK63_OPIVI</name>
<accession>A0A074ZK63</accession>
<keyword evidence="3" id="KW-1185">Reference proteome</keyword>
<protein>
    <submittedName>
        <fullName evidence="2">Uncharacterized protein</fullName>
    </submittedName>
</protein>
<proteinExistence type="predicted"/>
<gene>
    <name evidence="2" type="ORF">T265_05542</name>
</gene>